<evidence type="ECO:0000313" key="1">
    <source>
        <dbReference type="EMBL" id="GLR18848.1"/>
    </source>
</evidence>
<reference evidence="1" key="2">
    <citation type="submission" date="2023-01" db="EMBL/GenBank/DDBJ databases">
        <title>Draft genome sequence of Portibacter lacus strain NBRC 108769.</title>
        <authorList>
            <person name="Sun Q."/>
            <person name="Mori K."/>
        </authorList>
    </citation>
    <scope>NUCLEOTIDE SEQUENCE</scope>
    <source>
        <strain evidence="1">NBRC 108769</strain>
    </source>
</reference>
<reference evidence="1" key="1">
    <citation type="journal article" date="2014" name="Int. J. Syst. Evol. Microbiol.">
        <title>Complete genome sequence of Corynebacterium casei LMG S-19264T (=DSM 44701T), isolated from a smear-ripened cheese.</title>
        <authorList>
            <consortium name="US DOE Joint Genome Institute (JGI-PGF)"/>
            <person name="Walter F."/>
            <person name="Albersmeier A."/>
            <person name="Kalinowski J."/>
            <person name="Ruckert C."/>
        </authorList>
    </citation>
    <scope>NUCLEOTIDE SEQUENCE</scope>
    <source>
        <strain evidence="1">NBRC 108769</strain>
    </source>
</reference>
<dbReference type="CDD" id="cd02513">
    <property type="entry name" value="CMP-NeuAc_Synthase"/>
    <property type="match status" value="1"/>
</dbReference>
<dbReference type="RefSeq" id="WP_235292795.1">
    <property type="nucleotide sequence ID" value="NZ_BSOH01000023.1"/>
</dbReference>
<dbReference type="Pfam" id="PF02348">
    <property type="entry name" value="CTP_transf_3"/>
    <property type="match status" value="1"/>
</dbReference>
<name>A0AA37SQE4_9BACT</name>
<keyword evidence="1" id="KW-0548">Nucleotidyltransferase</keyword>
<proteinExistence type="predicted"/>
<dbReference type="InterPro" id="IPR020039">
    <property type="entry name" value="PseF"/>
</dbReference>
<dbReference type="Proteomes" id="UP001156666">
    <property type="component" value="Unassembled WGS sequence"/>
</dbReference>
<dbReference type="GO" id="GO:0008781">
    <property type="term" value="F:N-acylneuraminate cytidylyltransferase activity"/>
    <property type="evidence" value="ECO:0007669"/>
    <property type="project" value="TreeGrafter"/>
</dbReference>
<keyword evidence="2" id="KW-1185">Reference proteome</keyword>
<comment type="caution">
    <text evidence="1">The sequence shown here is derived from an EMBL/GenBank/DDBJ whole genome shotgun (WGS) entry which is preliminary data.</text>
</comment>
<dbReference type="InterPro" id="IPR003329">
    <property type="entry name" value="Cytidylyl_trans"/>
</dbReference>
<dbReference type="Gene3D" id="3.90.550.10">
    <property type="entry name" value="Spore Coat Polysaccharide Biosynthesis Protein SpsA, Chain A"/>
    <property type="match status" value="1"/>
</dbReference>
<protein>
    <submittedName>
        <fullName evidence="1">Pseudaminic acid cytidylyltransferase</fullName>
    </submittedName>
</protein>
<dbReference type="EMBL" id="BSOH01000023">
    <property type="protein sequence ID" value="GLR18848.1"/>
    <property type="molecule type" value="Genomic_DNA"/>
</dbReference>
<dbReference type="InterPro" id="IPR029044">
    <property type="entry name" value="Nucleotide-diphossugar_trans"/>
</dbReference>
<organism evidence="1 2">
    <name type="scientific">Portibacter lacus</name>
    <dbReference type="NCBI Taxonomy" id="1099794"/>
    <lineage>
        <taxon>Bacteria</taxon>
        <taxon>Pseudomonadati</taxon>
        <taxon>Bacteroidota</taxon>
        <taxon>Saprospiria</taxon>
        <taxon>Saprospirales</taxon>
        <taxon>Haliscomenobacteraceae</taxon>
        <taxon>Portibacter</taxon>
    </lineage>
</organism>
<dbReference type="SUPFAM" id="SSF53448">
    <property type="entry name" value="Nucleotide-diphospho-sugar transferases"/>
    <property type="match status" value="1"/>
</dbReference>
<evidence type="ECO:0000313" key="2">
    <source>
        <dbReference type="Proteomes" id="UP001156666"/>
    </source>
</evidence>
<dbReference type="AlphaFoldDB" id="A0AA37SQE4"/>
<gene>
    <name evidence="1" type="primary">rkpN_1</name>
    <name evidence="1" type="ORF">GCM10007940_34640</name>
</gene>
<keyword evidence="1" id="KW-0808">Transferase</keyword>
<dbReference type="NCBIfam" id="TIGR03584">
    <property type="entry name" value="PseF"/>
    <property type="match status" value="1"/>
</dbReference>
<dbReference type="InterPro" id="IPR050793">
    <property type="entry name" value="CMP-NeuNAc_synthase"/>
</dbReference>
<accession>A0AA37SQE4</accession>
<dbReference type="PANTHER" id="PTHR21485:SF6">
    <property type="entry name" value="N-ACYLNEURAMINATE CYTIDYLYLTRANSFERASE-RELATED"/>
    <property type="match status" value="1"/>
</dbReference>
<sequence length="230" mass="25946">MKILCIIPARGGSKRIPRKNIKPFLGKPILSYPISAAKKSGIFSEIMVSTDDDEIAEIANISGAEVPFLRSIKNADDFATTADVLLEVLKKYQDLGQEFEFACCIYPTAPFVTSEKLKEAFSVLKSQCKDVVIPVLPYEHPIQRALFIEKGRLSMLHPENTSIRSQDLPRRYHDSGQFYFFKVSSFLAQKTLWMKDTGAITLSHLLAHDIDSPEDWKIAEMKYTLIQSGQ</sequence>
<dbReference type="PANTHER" id="PTHR21485">
    <property type="entry name" value="HAD SUPERFAMILY MEMBERS CMAS AND KDSC"/>
    <property type="match status" value="1"/>
</dbReference>